<feature type="domain" description="Peptidase M3A/M3B catalytic" evidence="8">
    <location>
        <begin position="215"/>
        <end position="390"/>
    </location>
</feature>
<keyword evidence="4 7" id="KW-0378">Hydrolase</keyword>
<evidence type="ECO:0000256" key="6">
    <source>
        <dbReference type="ARBA" id="ARBA00023049"/>
    </source>
</evidence>
<evidence type="ECO:0000256" key="7">
    <source>
        <dbReference type="RuleBase" id="RU003435"/>
    </source>
</evidence>
<dbReference type="InterPro" id="IPR045090">
    <property type="entry name" value="Pept_M3A_M3B"/>
</dbReference>
<dbReference type="InterPro" id="IPR024080">
    <property type="entry name" value="Neurolysin/TOP_N"/>
</dbReference>
<dbReference type="InterPro" id="IPR001567">
    <property type="entry name" value="Pept_M3A_M3B_dom"/>
</dbReference>
<keyword evidence="2 7" id="KW-0645">Protease</keyword>
<dbReference type="GO" id="GO:0006508">
    <property type="term" value="P:proteolysis"/>
    <property type="evidence" value="ECO:0007669"/>
    <property type="project" value="UniProtKB-KW"/>
</dbReference>
<evidence type="ECO:0000256" key="5">
    <source>
        <dbReference type="ARBA" id="ARBA00022833"/>
    </source>
</evidence>
<dbReference type="InterPro" id="IPR024077">
    <property type="entry name" value="Neurolysin/TOP_dom2"/>
</dbReference>
<dbReference type="Gene3D" id="3.40.390.10">
    <property type="entry name" value="Collagenase (Catalytic Domain)"/>
    <property type="match status" value="1"/>
</dbReference>
<dbReference type="GO" id="GO:0004222">
    <property type="term" value="F:metalloendopeptidase activity"/>
    <property type="evidence" value="ECO:0007669"/>
    <property type="project" value="InterPro"/>
</dbReference>
<proteinExistence type="inferred from homology"/>
<gene>
    <name evidence="9" type="ORF">C2857_000019</name>
</gene>
<dbReference type="PANTHER" id="PTHR11804">
    <property type="entry name" value="PROTEASE M3 THIMET OLIGOPEPTIDASE-RELATED"/>
    <property type="match status" value="1"/>
</dbReference>
<dbReference type="PANTHER" id="PTHR11804:SF84">
    <property type="entry name" value="SACCHAROLYSIN"/>
    <property type="match status" value="1"/>
</dbReference>
<dbReference type="Pfam" id="PF01432">
    <property type="entry name" value="Peptidase_M3"/>
    <property type="match status" value="1"/>
</dbReference>
<accession>A0A7U3Q0Z1</accession>
<evidence type="ECO:0000256" key="1">
    <source>
        <dbReference type="ARBA" id="ARBA00006040"/>
    </source>
</evidence>
<protein>
    <recommendedName>
        <fullName evidence="8">Peptidase M3A/M3B catalytic domain-containing protein</fullName>
    </recommendedName>
</protein>
<keyword evidence="10" id="KW-1185">Reference proteome</keyword>
<comment type="cofactor">
    <cofactor evidence="7">
        <name>Zn(2+)</name>
        <dbReference type="ChEBI" id="CHEBI:29105"/>
    </cofactor>
    <text evidence="7">Binds 1 zinc ion.</text>
</comment>
<dbReference type="Gene3D" id="1.10.1370.10">
    <property type="entry name" value="Neurolysin, domain 3"/>
    <property type="match status" value="2"/>
</dbReference>
<name>A0A7U3Q0Z1_EPIFF</name>
<dbReference type="GO" id="GO:0006518">
    <property type="term" value="P:peptide metabolic process"/>
    <property type="evidence" value="ECO:0007669"/>
    <property type="project" value="TreeGrafter"/>
</dbReference>
<dbReference type="EMBL" id="CP031390">
    <property type="protein sequence ID" value="QPH15581.1"/>
    <property type="molecule type" value="Genomic_DNA"/>
</dbReference>
<evidence type="ECO:0000256" key="4">
    <source>
        <dbReference type="ARBA" id="ARBA00022801"/>
    </source>
</evidence>
<dbReference type="AlphaFoldDB" id="A0A7U3Q0Z1"/>
<comment type="similarity">
    <text evidence="1 7">Belongs to the peptidase M3 family.</text>
</comment>
<sequence length="497" mass="56898">MIYSDLPAVPSAAEIVSILEECVRKFQRIKEHLIATITPETACFENVVLPWSRVADEVNTYSGMVWLLMYAAPDAETHEAIRKGSKIFNDALAGWTASRELFLLFEAAAKKDEALDEESRHLVQDRLQDFVNAGHGSLSSEQLETYMKNKLTLNDLKLAYMENLQQNQGGVWARLSDLDGIPSEEVRKWRVEGADSEHKGEIFIPFANGGRSTTLTYAEKEDLRKTMLLAEESKVPANVTLFRETVLLRNTQAHLLGYENHAQFRIQNRAIQSVDYLNRFLAGLGETLMPLGQQEIRQLQELRIRDRKARKIYVNGDEDSFPPWDTLYYKAKALKDSGVDDAAVAEYFPLQHTVTAMLHLFEQFLDLKFTQIPPEELSRDKLWHETVTLFANRKFKGYVKADGTRQAPATVLMTAFPLVEDGSCVQLKHSQVVTLFHVHDVASHEQLEKLDFAKLWYDLRGELESQDFSEFYNGSHDHVTFSHLMNGYDVGYYSYLW</sequence>
<evidence type="ECO:0000259" key="8">
    <source>
        <dbReference type="Pfam" id="PF01432"/>
    </source>
</evidence>
<evidence type="ECO:0000256" key="2">
    <source>
        <dbReference type="ARBA" id="ARBA00022670"/>
    </source>
</evidence>
<keyword evidence="6 7" id="KW-0482">Metalloprotease</keyword>
<organism evidence="9 10">
    <name type="scientific">Epichloe festucae (strain Fl1)</name>
    <dbReference type="NCBI Taxonomy" id="877507"/>
    <lineage>
        <taxon>Eukaryota</taxon>
        <taxon>Fungi</taxon>
        <taxon>Dikarya</taxon>
        <taxon>Ascomycota</taxon>
        <taxon>Pezizomycotina</taxon>
        <taxon>Sordariomycetes</taxon>
        <taxon>Hypocreomycetidae</taxon>
        <taxon>Hypocreales</taxon>
        <taxon>Clavicipitaceae</taxon>
        <taxon>Epichloe</taxon>
    </lineage>
</organism>
<dbReference type="Proteomes" id="UP000594364">
    <property type="component" value="Chromosome 6"/>
</dbReference>
<dbReference type="GO" id="GO:0005758">
    <property type="term" value="C:mitochondrial intermembrane space"/>
    <property type="evidence" value="ECO:0007669"/>
    <property type="project" value="TreeGrafter"/>
</dbReference>
<evidence type="ECO:0000313" key="10">
    <source>
        <dbReference type="Proteomes" id="UP000594364"/>
    </source>
</evidence>
<keyword evidence="5 7" id="KW-0862">Zinc</keyword>
<dbReference type="OrthoDB" id="534666at2759"/>
<evidence type="ECO:0000313" key="9">
    <source>
        <dbReference type="EMBL" id="QPH15581.1"/>
    </source>
</evidence>
<evidence type="ECO:0000256" key="3">
    <source>
        <dbReference type="ARBA" id="ARBA00022723"/>
    </source>
</evidence>
<reference evidence="9 10" key="1">
    <citation type="journal article" date="2018" name="PLoS Genet.">
        <title>Repeat elements organise 3D genome structure and mediate transcription in the filamentous fungus Epichloe festucae.</title>
        <authorList>
            <person name="Winter D.J."/>
            <person name="Ganley A.R.D."/>
            <person name="Young C.A."/>
            <person name="Liachko I."/>
            <person name="Schardl C.L."/>
            <person name="Dupont P.Y."/>
            <person name="Berry D."/>
            <person name="Ram A."/>
            <person name="Scott B."/>
            <person name="Cox M.P."/>
        </authorList>
    </citation>
    <scope>NUCLEOTIDE SEQUENCE [LARGE SCALE GENOMIC DNA]</scope>
    <source>
        <strain evidence="9 10">Fl1</strain>
    </source>
</reference>
<dbReference type="Gene3D" id="1.20.1050.40">
    <property type="entry name" value="Endopeptidase. Chain P, domain 1"/>
    <property type="match status" value="1"/>
</dbReference>
<dbReference type="GO" id="GO:0046872">
    <property type="term" value="F:metal ion binding"/>
    <property type="evidence" value="ECO:0007669"/>
    <property type="project" value="UniProtKB-UniRule"/>
</dbReference>
<keyword evidence="3 7" id="KW-0479">Metal-binding</keyword>
<dbReference type="SUPFAM" id="SSF55486">
    <property type="entry name" value="Metalloproteases ('zincins'), catalytic domain"/>
    <property type="match status" value="1"/>
</dbReference>
<dbReference type="InterPro" id="IPR024079">
    <property type="entry name" value="MetalloPept_cat_dom_sf"/>
</dbReference>